<keyword evidence="4 7" id="KW-1133">Transmembrane helix</keyword>
<feature type="transmembrane region" description="Helical" evidence="7">
    <location>
        <begin position="288"/>
        <end position="306"/>
    </location>
</feature>
<comment type="caution">
    <text evidence="8">The sequence shown here is derived from an EMBL/GenBank/DDBJ whole genome shotgun (WGS) entry which is preliminary data.</text>
</comment>
<evidence type="ECO:0000256" key="3">
    <source>
        <dbReference type="ARBA" id="ARBA00022692"/>
    </source>
</evidence>
<dbReference type="PANTHER" id="PTHR21716">
    <property type="entry name" value="TRANSMEMBRANE PROTEIN"/>
    <property type="match status" value="1"/>
</dbReference>
<feature type="transmembrane region" description="Helical" evidence="7">
    <location>
        <begin position="318"/>
        <end position="345"/>
    </location>
</feature>
<feature type="transmembrane region" description="Helical" evidence="7">
    <location>
        <begin position="40"/>
        <end position="58"/>
    </location>
</feature>
<feature type="region of interest" description="Disordered" evidence="6">
    <location>
        <begin position="374"/>
        <end position="397"/>
    </location>
</feature>
<keyword evidence="9" id="KW-1185">Reference proteome</keyword>
<evidence type="ECO:0000256" key="7">
    <source>
        <dbReference type="SAM" id="Phobius"/>
    </source>
</evidence>
<reference evidence="8 9" key="1">
    <citation type="submission" date="2019-08" db="EMBL/GenBank/DDBJ databases">
        <authorList>
            <person name="Luo N."/>
        </authorList>
    </citation>
    <scope>NUCLEOTIDE SEQUENCE [LARGE SCALE GENOMIC DNA]</scope>
    <source>
        <strain evidence="8 9">NCIMB 9442</strain>
    </source>
</reference>
<evidence type="ECO:0000256" key="4">
    <source>
        <dbReference type="ARBA" id="ARBA00022989"/>
    </source>
</evidence>
<dbReference type="Proteomes" id="UP001194469">
    <property type="component" value="Unassembled WGS sequence"/>
</dbReference>
<dbReference type="PANTHER" id="PTHR21716:SF4">
    <property type="entry name" value="TRANSMEMBRANE PROTEIN 245"/>
    <property type="match status" value="1"/>
</dbReference>
<name>A0ABS0J191_9BACT</name>
<sequence>MNTIPAKGNRATTSRNLFSYFLFLLLLLALWLAYQLVESFLHTLILGAVFSAICYPLYLRCKPLVRGSSIVSALLVLTGLVVCIVIPLCVFVALLIPQGMQTVTAINKWLSGGGPAALLSESNLEPWLQWVRVNLPFIDLGHIDFQTSLLQMSRTAGQTLIQWGSYVLGNTMLFFLHFLLLLLVMFFMLKDGKRMVAGVKYLCPLREEQEDMIIQSLRRVARAVLVGGLLVAVVQGVLGGLGMAIVGMPGLFWGTVMGFASLVPVVGTGLVWGPASIYLLLMGQWKGAVFLVLWCSLVVAGADSFLRPYFMRGSSGASVFYIFLSILGGLKTFGMAGIIYGPLILSFTMVMLNLYGEEYRDILAPQTANGANCPLPDHEAEGAGNAATSSPEGKGGG</sequence>
<dbReference type="EMBL" id="VRYY01000049">
    <property type="protein sequence ID" value="MBG3875907.1"/>
    <property type="molecule type" value="Genomic_DNA"/>
</dbReference>
<keyword evidence="5 7" id="KW-0472">Membrane</keyword>
<protein>
    <submittedName>
        <fullName evidence="8">AI-2E family transporter</fullName>
    </submittedName>
</protein>
<evidence type="ECO:0000256" key="5">
    <source>
        <dbReference type="ARBA" id="ARBA00023136"/>
    </source>
</evidence>
<evidence type="ECO:0000256" key="6">
    <source>
        <dbReference type="SAM" id="MobiDB-lite"/>
    </source>
</evidence>
<feature type="transmembrane region" description="Helical" evidence="7">
    <location>
        <begin position="167"/>
        <end position="189"/>
    </location>
</feature>
<proteinExistence type="inferred from homology"/>
<dbReference type="Pfam" id="PF01594">
    <property type="entry name" value="AI-2E_transport"/>
    <property type="match status" value="1"/>
</dbReference>
<accession>A0ABS0J191</accession>
<comment type="subcellular location">
    <subcellularLocation>
        <location evidence="1">Membrane</location>
        <topology evidence="1">Multi-pass membrane protein</topology>
    </subcellularLocation>
</comment>
<feature type="transmembrane region" description="Helical" evidence="7">
    <location>
        <begin position="252"/>
        <end position="281"/>
    </location>
</feature>
<feature type="transmembrane region" description="Helical" evidence="7">
    <location>
        <begin position="70"/>
        <end position="96"/>
    </location>
</feature>
<feature type="transmembrane region" description="Helical" evidence="7">
    <location>
        <begin position="223"/>
        <end position="246"/>
    </location>
</feature>
<evidence type="ECO:0000313" key="9">
    <source>
        <dbReference type="Proteomes" id="UP001194469"/>
    </source>
</evidence>
<evidence type="ECO:0000256" key="1">
    <source>
        <dbReference type="ARBA" id="ARBA00004141"/>
    </source>
</evidence>
<organism evidence="8 9">
    <name type="scientific">Nitratidesulfovibrio oxamicus</name>
    <dbReference type="NCBI Taxonomy" id="32016"/>
    <lineage>
        <taxon>Bacteria</taxon>
        <taxon>Pseudomonadati</taxon>
        <taxon>Thermodesulfobacteriota</taxon>
        <taxon>Desulfovibrionia</taxon>
        <taxon>Desulfovibrionales</taxon>
        <taxon>Desulfovibrionaceae</taxon>
        <taxon>Nitratidesulfovibrio</taxon>
    </lineage>
</organism>
<feature type="transmembrane region" description="Helical" evidence="7">
    <location>
        <begin position="17"/>
        <end position="34"/>
    </location>
</feature>
<dbReference type="InterPro" id="IPR002549">
    <property type="entry name" value="AI-2E-like"/>
</dbReference>
<evidence type="ECO:0000313" key="8">
    <source>
        <dbReference type="EMBL" id="MBG3875907.1"/>
    </source>
</evidence>
<keyword evidence="3 7" id="KW-0812">Transmembrane</keyword>
<dbReference type="RefSeq" id="WP_196608141.1">
    <property type="nucleotide sequence ID" value="NZ_VRYY01000049.1"/>
</dbReference>
<comment type="similarity">
    <text evidence="2">Belongs to the autoinducer-2 exporter (AI-2E) (TC 2.A.86) family.</text>
</comment>
<gene>
    <name evidence="8" type="ORF">FVW20_02405</name>
</gene>
<evidence type="ECO:0000256" key="2">
    <source>
        <dbReference type="ARBA" id="ARBA00009773"/>
    </source>
</evidence>